<keyword evidence="2" id="KW-1185">Reference proteome</keyword>
<accession>A0A016TM61</accession>
<evidence type="ECO:0000313" key="1">
    <source>
        <dbReference type="EMBL" id="EYC04034.1"/>
    </source>
</evidence>
<organism evidence="1 2">
    <name type="scientific">Ancylostoma ceylanicum</name>
    <dbReference type="NCBI Taxonomy" id="53326"/>
    <lineage>
        <taxon>Eukaryota</taxon>
        <taxon>Metazoa</taxon>
        <taxon>Ecdysozoa</taxon>
        <taxon>Nematoda</taxon>
        <taxon>Chromadorea</taxon>
        <taxon>Rhabditida</taxon>
        <taxon>Rhabditina</taxon>
        <taxon>Rhabditomorpha</taxon>
        <taxon>Strongyloidea</taxon>
        <taxon>Ancylostomatidae</taxon>
        <taxon>Ancylostomatinae</taxon>
        <taxon>Ancylostoma</taxon>
    </lineage>
</organism>
<dbReference type="Proteomes" id="UP000024635">
    <property type="component" value="Unassembled WGS sequence"/>
</dbReference>
<protein>
    <submittedName>
        <fullName evidence="1">Uncharacterized protein</fullName>
    </submittedName>
</protein>
<proteinExistence type="predicted"/>
<comment type="caution">
    <text evidence="1">The sequence shown here is derived from an EMBL/GenBank/DDBJ whole genome shotgun (WGS) entry which is preliminary data.</text>
</comment>
<dbReference type="AlphaFoldDB" id="A0A016TM61"/>
<dbReference type="EMBL" id="JARK01001426">
    <property type="protein sequence ID" value="EYC04034.1"/>
    <property type="molecule type" value="Genomic_DNA"/>
</dbReference>
<sequence>MFISFLAGDSIIIGVDSNGAVGKAADSQYQNHVVGRKPPHKRALEHPSLWIRRITTFLILTVCTSSQCCVYVPMIFPGTATDAPSS</sequence>
<reference evidence="2" key="1">
    <citation type="journal article" date="2015" name="Nat. Genet.">
        <title>The genome and transcriptome of the zoonotic hookworm Ancylostoma ceylanicum identify infection-specific gene families.</title>
        <authorList>
            <person name="Schwarz E.M."/>
            <person name="Hu Y."/>
            <person name="Antoshechkin I."/>
            <person name="Miller M.M."/>
            <person name="Sternberg P.W."/>
            <person name="Aroian R.V."/>
        </authorList>
    </citation>
    <scope>NUCLEOTIDE SEQUENCE</scope>
    <source>
        <strain evidence="2">HY135</strain>
    </source>
</reference>
<name>A0A016TM61_9BILA</name>
<evidence type="ECO:0000313" key="2">
    <source>
        <dbReference type="Proteomes" id="UP000024635"/>
    </source>
</evidence>
<gene>
    <name evidence="1" type="primary">Acey_s0090.g2379</name>
    <name evidence="1" type="ORF">Y032_0090g2379</name>
</gene>